<dbReference type="AlphaFoldDB" id="A0A2U2PLQ9"/>
<dbReference type="InterPro" id="IPR011251">
    <property type="entry name" value="Luciferase-like_dom"/>
</dbReference>
<dbReference type="GO" id="GO:0016705">
    <property type="term" value="F:oxidoreductase activity, acting on paired donors, with incorporation or reduction of molecular oxygen"/>
    <property type="evidence" value="ECO:0007669"/>
    <property type="project" value="InterPro"/>
</dbReference>
<comment type="caution">
    <text evidence="4">The sequence shown here is derived from an EMBL/GenBank/DDBJ whole genome shotgun (WGS) entry which is preliminary data.</text>
</comment>
<evidence type="ECO:0000259" key="3">
    <source>
        <dbReference type="Pfam" id="PF00296"/>
    </source>
</evidence>
<sequence length="346" mass="38267">MEFGIGMFGDLSFDKGSGKFMPAEQRLAEIVEEIKLADELGIDVIALGEHHRPDYAIASTEVVLAAVSTVTKRIKLASGVTVLSSTDPIKVYQDYATLDLLSNGRAEIMAGRGSFTESFPLFGYDLWDYDELFSEKLELLLTLNQNEEITWQGKFRAPINKQTVYPRPLGGRKLPVWIAVGGTAQSVQRAGTLGLPMTLAIIGGMPEQFSDVVEYYKRVYKEAGHNQDDFQLAVHSHTFVANSSGTLVSDYYPVYAEQMDRVGKTRGWPPYTKLQFEGGMSRDGALFMGSPEQVAEKIARFSKLFGLTRFIGHMDIGAPNHASMMKSIELYATKVVPLVKKELGEA</sequence>
<keyword evidence="1" id="KW-0560">Oxidoreductase</keyword>
<evidence type="ECO:0000313" key="4">
    <source>
        <dbReference type="EMBL" id="PWG82202.1"/>
    </source>
</evidence>
<proteinExistence type="predicted"/>
<dbReference type="EMBL" id="QEAS01000002">
    <property type="protein sequence ID" value="PWG82202.1"/>
    <property type="molecule type" value="Genomic_DNA"/>
</dbReference>
<dbReference type="GO" id="GO:0005829">
    <property type="term" value="C:cytosol"/>
    <property type="evidence" value="ECO:0007669"/>
    <property type="project" value="TreeGrafter"/>
</dbReference>
<dbReference type="PANTHER" id="PTHR30137:SF8">
    <property type="entry name" value="BLR5498 PROTEIN"/>
    <property type="match status" value="1"/>
</dbReference>
<dbReference type="SUPFAM" id="SSF51679">
    <property type="entry name" value="Bacterial luciferase-like"/>
    <property type="match status" value="1"/>
</dbReference>
<dbReference type="RefSeq" id="WP_109414480.1">
    <property type="nucleotide sequence ID" value="NZ_QEAS01000002.1"/>
</dbReference>
<keyword evidence="2" id="KW-0503">Monooxygenase</keyword>
<feature type="domain" description="Luciferase-like" evidence="3">
    <location>
        <begin position="1"/>
        <end position="304"/>
    </location>
</feature>
<organism evidence="4 5">
    <name type="scientific">Pararcticibacter amylolyticus</name>
    <dbReference type="NCBI Taxonomy" id="2173175"/>
    <lineage>
        <taxon>Bacteria</taxon>
        <taxon>Pseudomonadati</taxon>
        <taxon>Bacteroidota</taxon>
        <taxon>Sphingobacteriia</taxon>
        <taxon>Sphingobacteriales</taxon>
        <taxon>Sphingobacteriaceae</taxon>
        <taxon>Pararcticibacter</taxon>
    </lineage>
</organism>
<dbReference type="InterPro" id="IPR036661">
    <property type="entry name" value="Luciferase-like_sf"/>
</dbReference>
<evidence type="ECO:0000256" key="1">
    <source>
        <dbReference type="ARBA" id="ARBA00023002"/>
    </source>
</evidence>
<evidence type="ECO:0000313" key="5">
    <source>
        <dbReference type="Proteomes" id="UP000245647"/>
    </source>
</evidence>
<name>A0A2U2PLQ9_9SPHI</name>
<dbReference type="GO" id="GO:0004497">
    <property type="term" value="F:monooxygenase activity"/>
    <property type="evidence" value="ECO:0007669"/>
    <property type="project" value="UniProtKB-KW"/>
</dbReference>
<evidence type="ECO:0000256" key="2">
    <source>
        <dbReference type="ARBA" id="ARBA00023033"/>
    </source>
</evidence>
<accession>A0A2U2PLQ9</accession>
<dbReference type="Gene3D" id="3.20.20.30">
    <property type="entry name" value="Luciferase-like domain"/>
    <property type="match status" value="1"/>
</dbReference>
<dbReference type="InterPro" id="IPR050766">
    <property type="entry name" value="Bact_Lucif_Oxidored"/>
</dbReference>
<gene>
    <name evidence="4" type="ORF">DDR33_04095</name>
</gene>
<protein>
    <submittedName>
        <fullName evidence="4">LLM class flavin-dependent oxidoreductase</fullName>
    </submittedName>
</protein>
<dbReference type="NCBIfam" id="TIGR03858">
    <property type="entry name" value="LLM_2I7G"/>
    <property type="match status" value="1"/>
</dbReference>
<dbReference type="PANTHER" id="PTHR30137">
    <property type="entry name" value="LUCIFERASE-LIKE MONOOXYGENASE"/>
    <property type="match status" value="1"/>
</dbReference>
<dbReference type="InterPro" id="IPR022290">
    <property type="entry name" value="LLM_Atu2307-like"/>
</dbReference>
<keyword evidence="5" id="KW-1185">Reference proteome</keyword>
<dbReference type="Pfam" id="PF00296">
    <property type="entry name" value="Bac_luciferase"/>
    <property type="match status" value="1"/>
</dbReference>
<reference evidence="4 5" key="1">
    <citation type="submission" date="2018-04" db="EMBL/GenBank/DDBJ databases">
        <title>Pedobacter chongqingensis sp. nov., isolated from a rottenly hemp rope.</title>
        <authorList>
            <person name="Cai Y."/>
        </authorList>
    </citation>
    <scope>NUCLEOTIDE SEQUENCE [LARGE SCALE GENOMIC DNA]</scope>
    <source>
        <strain evidence="4 5">FJ4-8</strain>
    </source>
</reference>
<dbReference type="Proteomes" id="UP000245647">
    <property type="component" value="Unassembled WGS sequence"/>
</dbReference>
<dbReference type="OrthoDB" id="9776438at2"/>